<evidence type="ECO:0000313" key="2">
    <source>
        <dbReference type="EMBL" id="EME38398.1"/>
    </source>
</evidence>
<keyword evidence="3" id="KW-1185">Reference proteome</keyword>
<dbReference type="OMA" id="QGPHEGK"/>
<dbReference type="Gene3D" id="3.10.450.50">
    <property type="match status" value="1"/>
</dbReference>
<dbReference type="Proteomes" id="UP000016933">
    <property type="component" value="Unassembled WGS sequence"/>
</dbReference>
<protein>
    <recommendedName>
        <fullName evidence="1">SnoaL-like domain-containing protein</fullName>
    </recommendedName>
</protein>
<dbReference type="OrthoDB" id="2148716at2759"/>
<evidence type="ECO:0000259" key="1">
    <source>
        <dbReference type="Pfam" id="PF13577"/>
    </source>
</evidence>
<sequence>MAQANPIDYFAIRNTIATYCIALDTKDFQLLRHVFVEDVDAVYPFWQIKGVQNVADAIQKRLSPTTTQHALTTQIIEIAEDGNDAQVTTYFTGTHFGQGRWKGQQVTAWGRYLDTLVLTDDKDCLPGASGKWLISKRVVEFMSRLGEEGVMNGEDG</sequence>
<accession>N1PC81</accession>
<dbReference type="SUPFAM" id="SSF54427">
    <property type="entry name" value="NTF2-like"/>
    <property type="match status" value="1"/>
</dbReference>
<dbReference type="AlphaFoldDB" id="N1PC81"/>
<dbReference type="InterPro" id="IPR037401">
    <property type="entry name" value="SnoaL-like"/>
</dbReference>
<dbReference type="HOGENOM" id="CLU_106738_9_0_1"/>
<proteinExistence type="predicted"/>
<dbReference type="InterPro" id="IPR032710">
    <property type="entry name" value="NTF2-like_dom_sf"/>
</dbReference>
<name>N1PC81_DOTSN</name>
<feature type="domain" description="SnoaL-like" evidence="1">
    <location>
        <begin position="8"/>
        <end position="137"/>
    </location>
</feature>
<organism evidence="2 3">
    <name type="scientific">Dothistroma septosporum (strain NZE10 / CBS 128990)</name>
    <name type="common">Red band needle blight fungus</name>
    <name type="synonym">Mycosphaerella pini</name>
    <dbReference type="NCBI Taxonomy" id="675120"/>
    <lineage>
        <taxon>Eukaryota</taxon>
        <taxon>Fungi</taxon>
        <taxon>Dikarya</taxon>
        <taxon>Ascomycota</taxon>
        <taxon>Pezizomycotina</taxon>
        <taxon>Dothideomycetes</taxon>
        <taxon>Dothideomycetidae</taxon>
        <taxon>Mycosphaerellales</taxon>
        <taxon>Mycosphaerellaceae</taxon>
        <taxon>Dothistroma</taxon>
    </lineage>
</organism>
<dbReference type="eggNOG" id="ENOG502SRME">
    <property type="taxonomic scope" value="Eukaryota"/>
</dbReference>
<gene>
    <name evidence="2" type="ORF">DOTSEDRAFT_57502</name>
</gene>
<dbReference type="Pfam" id="PF13577">
    <property type="entry name" value="SnoaL_4"/>
    <property type="match status" value="1"/>
</dbReference>
<dbReference type="EMBL" id="KB446547">
    <property type="protein sequence ID" value="EME38398.1"/>
    <property type="molecule type" value="Genomic_DNA"/>
</dbReference>
<reference evidence="2 3" key="2">
    <citation type="journal article" date="2012" name="PLoS Pathog.">
        <title>Diverse lifestyles and strategies of plant pathogenesis encoded in the genomes of eighteen Dothideomycetes fungi.</title>
        <authorList>
            <person name="Ohm R.A."/>
            <person name="Feau N."/>
            <person name="Henrissat B."/>
            <person name="Schoch C.L."/>
            <person name="Horwitz B.A."/>
            <person name="Barry K.W."/>
            <person name="Condon B.J."/>
            <person name="Copeland A.C."/>
            <person name="Dhillon B."/>
            <person name="Glaser F."/>
            <person name="Hesse C.N."/>
            <person name="Kosti I."/>
            <person name="LaButti K."/>
            <person name="Lindquist E.A."/>
            <person name="Lucas S."/>
            <person name="Salamov A.A."/>
            <person name="Bradshaw R.E."/>
            <person name="Ciuffetti L."/>
            <person name="Hamelin R.C."/>
            <person name="Kema G.H.J."/>
            <person name="Lawrence C."/>
            <person name="Scott J.A."/>
            <person name="Spatafora J.W."/>
            <person name="Turgeon B.G."/>
            <person name="de Wit P.J.G.M."/>
            <person name="Zhong S."/>
            <person name="Goodwin S.B."/>
            <person name="Grigoriev I.V."/>
        </authorList>
    </citation>
    <scope>NUCLEOTIDE SEQUENCE [LARGE SCALE GENOMIC DNA]</scope>
    <source>
        <strain evidence="3">NZE10 / CBS 128990</strain>
    </source>
</reference>
<reference evidence="3" key="1">
    <citation type="journal article" date="2012" name="PLoS Genet.">
        <title>The genomes of the fungal plant pathogens Cladosporium fulvum and Dothistroma septosporum reveal adaptation to different hosts and lifestyles but also signatures of common ancestry.</title>
        <authorList>
            <person name="de Wit P.J.G.M."/>
            <person name="van der Burgt A."/>
            <person name="Oekmen B."/>
            <person name="Stergiopoulos I."/>
            <person name="Abd-Elsalam K.A."/>
            <person name="Aerts A.L."/>
            <person name="Bahkali A.H."/>
            <person name="Beenen H.G."/>
            <person name="Chettri P."/>
            <person name="Cox M.P."/>
            <person name="Datema E."/>
            <person name="de Vries R.P."/>
            <person name="Dhillon B."/>
            <person name="Ganley A.R."/>
            <person name="Griffiths S.A."/>
            <person name="Guo Y."/>
            <person name="Hamelin R.C."/>
            <person name="Henrissat B."/>
            <person name="Kabir M.S."/>
            <person name="Jashni M.K."/>
            <person name="Kema G."/>
            <person name="Klaubauf S."/>
            <person name="Lapidus A."/>
            <person name="Levasseur A."/>
            <person name="Lindquist E."/>
            <person name="Mehrabi R."/>
            <person name="Ohm R.A."/>
            <person name="Owen T.J."/>
            <person name="Salamov A."/>
            <person name="Schwelm A."/>
            <person name="Schijlen E."/>
            <person name="Sun H."/>
            <person name="van den Burg H.A."/>
            <person name="van Ham R.C.H.J."/>
            <person name="Zhang S."/>
            <person name="Goodwin S.B."/>
            <person name="Grigoriev I.V."/>
            <person name="Collemare J."/>
            <person name="Bradshaw R.E."/>
        </authorList>
    </citation>
    <scope>NUCLEOTIDE SEQUENCE [LARGE SCALE GENOMIC DNA]</scope>
    <source>
        <strain evidence="3">NZE10 / CBS 128990</strain>
    </source>
</reference>
<evidence type="ECO:0000313" key="3">
    <source>
        <dbReference type="Proteomes" id="UP000016933"/>
    </source>
</evidence>